<evidence type="ECO:0000313" key="3">
    <source>
        <dbReference type="Proteomes" id="UP000327157"/>
    </source>
</evidence>
<organism evidence="2 3">
    <name type="scientific">Pyrus ussuriensis x Pyrus communis</name>
    <dbReference type="NCBI Taxonomy" id="2448454"/>
    <lineage>
        <taxon>Eukaryota</taxon>
        <taxon>Viridiplantae</taxon>
        <taxon>Streptophyta</taxon>
        <taxon>Embryophyta</taxon>
        <taxon>Tracheophyta</taxon>
        <taxon>Spermatophyta</taxon>
        <taxon>Magnoliopsida</taxon>
        <taxon>eudicotyledons</taxon>
        <taxon>Gunneridae</taxon>
        <taxon>Pentapetalae</taxon>
        <taxon>rosids</taxon>
        <taxon>fabids</taxon>
        <taxon>Rosales</taxon>
        <taxon>Rosaceae</taxon>
        <taxon>Amygdaloideae</taxon>
        <taxon>Maleae</taxon>
        <taxon>Pyrus</taxon>
    </lineage>
</organism>
<keyword evidence="3" id="KW-1185">Reference proteome</keyword>
<reference evidence="3" key="2">
    <citation type="submission" date="2019-10" db="EMBL/GenBank/DDBJ databases">
        <title>A de novo genome assembly of a pear dwarfing rootstock.</title>
        <authorList>
            <person name="Wang F."/>
            <person name="Wang J."/>
            <person name="Li S."/>
            <person name="Zhang Y."/>
            <person name="Fang M."/>
            <person name="Ma L."/>
            <person name="Zhao Y."/>
            <person name="Jiang S."/>
        </authorList>
    </citation>
    <scope>NUCLEOTIDE SEQUENCE [LARGE SCALE GENOMIC DNA]</scope>
</reference>
<dbReference type="EMBL" id="SMOL01000231">
    <property type="protein sequence ID" value="KAB2622493.1"/>
    <property type="molecule type" value="Genomic_DNA"/>
</dbReference>
<accession>A0A5N5H7G7</accession>
<evidence type="ECO:0000313" key="2">
    <source>
        <dbReference type="EMBL" id="KAB2622493.1"/>
    </source>
</evidence>
<keyword evidence="1" id="KW-1133">Transmembrane helix</keyword>
<proteinExistence type="predicted"/>
<reference evidence="2 3" key="1">
    <citation type="submission" date="2019-09" db="EMBL/GenBank/DDBJ databases">
        <authorList>
            <person name="Ou C."/>
        </authorList>
    </citation>
    <scope>NUCLEOTIDE SEQUENCE [LARGE SCALE GENOMIC DNA]</scope>
    <source>
        <strain evidence="2">S2</strain>
        <tissue evidence="2">Leaf</tissue>
    </source>
</reference>
<evidence type="ECO:0000256" key="1">
    <source>
        <dbReference type="SAM" id="Phobius"/>
    </source>
</evidence>
<reference evidence="2 3" key="3">
    <citation type="submission" date="2019-11" db="EMBL/GenBank/DDBJ databases">
        <title>A de novo genome assembly of a pear dwarfing rootstock.</title>
        <authorList>
            <person name="Wang F."/>
            <person name="Wang J."/>
            <person name="Li S."/>
            <person name="Zhang Y."/>
            <person name="Fang M."/>
            <person name="Ma L."/>
            <person name="Zhao Y."/>
            <person name="Jiang S."/>
        </authorList>
    </citation>
    <scope>NUCLEOTIDE SEQUENCE [LARGE SCALE GENOMIC DNA]</scope>
    <source>
        <strain evidence="2">S2</strain>
        <tissue evidence="2">Leaf</tissue>
    </source>
</reference>
<protein>
    <submittedName>
        <fullName evidence="2">S ribonuclease</fullName>
    </submittedName>
</protein>
<comment type="caution">
    <text evidence="2">The sequence shown here is derived from an EMBL/GenBank/DDBJ whole genome shotgun (WGS) entry which is preliminary data.</text>
</comment>
<name>A0A5N5H7G7_9ROSA</name>
<dbReference type="Proteomes" id="UP000327157">
    <property type="component" value="Chromosome 4"/>
</dbReference>
<feature type="transmembrane region" description="Helical" evidence="1">
    <location>
        <begin position="179"/>
        <end position="204"/>
    </location>
</feature>
<gene>
    <name evidence="2" type="ORF">D8674_024675</name>
</gene>
<dbReference type="AlphaFoldDB" id="A0A5N5H7G7"/>
<keyword evidence="1" id="KW-0472">Membrane</keyword>
<sequence length="221" mass="24374">MRKLLEFDFIVAIDGAIKDGVTKIGDAKDEVSVKWLLLPDHLLLNWSSTENQNGLQASSLLRFSLIRVTNKVLSSSPSLDALKFGIGTANSRGARSAQSGAMVIDQGLPRVVEQVGTTWSSRLPPVVTCWSKLLFPMLGSFIPRLRCMWYEVRRLPLSYFETPRLRHAARANSPSWPTIVPVATMVVVLFGGKVALLAIVLSLVDRRDRATSCPPSFDPDL</sequence>
<keyword evidence="1" id="KW-0812">Transmembrane</keyword>